<name>A0A842JFW8_9ACTN</name>
<sequence>MPEPMIAESFDPDRTVMVLPLIDSEDGKNRRQKPAAKIGGKNRSRKAVE</sequence>
<proteinExistence type="predicted"/>
<reference evidence="2 3" key="1">
    <citation type="submission" date="2020-08" db="EMBL/GenBank/DDBJ databases">
        <authorList>
            <person name="Liu C."/>
            <person name="Sun Q."/>
        </authorList>
    </citation>
    <scope>NUCLEOTIDE SEQUENCE [LARGE SCALE GENOMIC DNA]</scope>
    <source>
        <strain evidence="2 3">N22</strain>
    </source>
</reference>
<dbReference type="EMBL" id="JACMSE010000001">
    <property type="protein sequence ID" value="MBC2888209.1"/>
    <property type="molecule type" value="Genomic_DNA"/>
</dbReference>
<evidence type="ECO:0000313" key="3">
    <source>
        <dbReference type="Proteomes" id="UP000587396"/>
    </source>
</evidence>
<accession>A0A842JFW8</accession>
<gene>
    <name evidence="2" type="ORF">H7313_02435</name>
</gene>
<dbReference type="AlphaFoldDB" id="A0A842JFW8"/>
<feature type="region of interest" description="Disordered" evidence="1">
    <location>
        <begin position="22"/>
        <end position="49"/>
    </location>
</feature>
<dbReference type="RefSeq" id="WP_185904179.1">
    <property type="nucleotide sequence ID" value="NZ_JACMSE010000001.1"/>
</dbReference>
<protein>
    <submittedName>
        <fullName evidence="2">Uncharacterized protein</fullName>
    </submittedName>
</protein>
<dbReference type="Proteomes" id="UP000587396">
    <property type="component" value="Unassembled WGS sequence"/>
</dbReference>
<organism evidence="2 3">
    <name type="scientific">Gordonibacter massiliensis</name>
    <name type="common">ex Traore et al. 2017</name>
    <dbReference type="NCBI Taxonomy" id="1841863"/>
    <lineage>
        <taxon>Bacteria</taxon>
        <taxon>Bacillati</taxon>
        <taxon>Actinomycetota</taxon>
        <taxon>Coriobacteriia</taxon>
        <taxon>Eggerthellales</taxon>
        <taxon>Eggerthellaceae</taxon>
        <taxon>Gordonibacter</taxon>
    </lineage>
</organism>
<evidence type="ECO:0000313" key="2">
    <source>
        <dbReference type="EMBL" id="MBC2888209.1"/>
    </source>
</evidence>
<comment type="caution">
    <text evidence="2">The sequence shown here is derived from an EMBL/GenBank/DDBJ whole genome shotgun (WGS) entry which is preliminary data.</text>
</comment>
<keyword evidence="3" id="KW-1185">Reference proteome</keyword>
<feature type="compositionally biased region" description="Basic residues" evidence="1">
    <location>
        <begin position="30"/>
        <end position="49"/>
    </location>
</feature>
<evidence type="ECO:0000256" key="1">
    <source>
        <dbReference type="SAM" id="MobiDB-lite"/>
    </source>
</evidence>